<reference evidence="1" key="1">
    <citation type="journal article" date="2020" name="mSystems">
        <title>Genome- and Community-Level Interaction Insights into Carbon Utilization and Element Cycling Functions of Hydrothermarchaeota in Hydrothermal Sediment.</title>
        <authorList>
            <person name="Zhou Z."/>
            <person name="Liu Y."/>
            <person name="Xu W."/>
            <person name="Pan J."/>
            <person name="Luo Z.H."/>
            <person name="Li M."/>
        </authorList>
    </citation>
    <scope>NUCLEOTIDE SEQUENCE [LARGE SCALE GENOMIC DNA]</scope>
    <source>
        <strain evidence="1">SpSt-102</strain>
    </source>
</reference>
<comment type="caution">
    <text evidence="1">The sequence shown here is derived from an EMBL/GenBank/DDBJ whole genome shotgun (WGS) entry which is preliminary data.</text>
</comment>
<evidence type="ECO:0000313" key="1">
    <source>
        <dbReference type="EMBL" id="HHS01083.1"/>
    </source>
</evidence>
<proteinExistence type="predicted"/>
<name>A0A7C5V2Z2_9FIRM</name>
<protein>
    <submittedName>
        <fullName evidence="1">Uncharacterized protein</fullName>
    </submittedName>
</protein>
<organism evidence="1">
    <name type="scientific">Caldicellulosiruptor owensensis</name>
    <dbReference type="NCBI Taxonomy" id="55205"/>
    <lineage>
        <taxon>Bacteria</taxon>
        <taxon>Bacillati</taxon>
        <taxon>Bacillota</taxon>
        <taxon>Bacillota incertae sedis</taxon>
        <taxon>Caldicellulosiruptorales</taxon>
        <taxon>Caldicellulosiruptoraceae</taxon>
        <taxon>Caldicellulosiruptor</taxon>
    </lineage>
</organism>
<dbReference type="AlphaFoldDB" id="A0A7C5V2Z2"/>
<gene>
    <name evidence="1" type="ORF">ENL71_00825</name>
</gene>
<sequence>MSDMLEKEVKDMKEVKDTFLTTVEELYNPRYPVQKLSWGQVWKTVNNKLSKDNSCKNGYGKGKPYPDKNIIKLLEARFDGATLELAGNRVLFSIVRTPNGFVECYKLTRQFERTPGREAIKAIERALDTDFGSINDMFVEVYAY</sequence>
<accession>A0A7C5V2Z2</accession>
<dbReference type="EMBL" id="DRUZ01000010">
    <property type="protein sequence ID" value="HHS01083.1"/>
    <property type="molecule type" value="Genomic_DNA"/>
</dbReference>